<sequence>MGCNQSKVRFSQVFKRKRATKRTTWYVDLGTLECSPPLMQHTSQKPAPASNIHYEDFSILSFMTRKDHYEWVEMYAKEQLLECLESCLNYKGFHEYGFHLLSLSPRPLLEIRTYDNRSIHSLPWGNSTALEYFLRLMVNCHRSFPRSESKTVLDSGFHAMDSGFQIVDFGAFVSGIWIPDSNRWRDSVSCIPDPKARDSRFHKQKCSLHEAQLGKNIYCPNKVTRCSNSGIRKKIASPLLLPPLYYTAGPPRLEVRRRYRASERKSGCSPVLFLFIHRTIPEAIEAKVGNDPFVLVIDDLDNESGYSKMCVSLIEKTCQTLQMRFEGRLKRVCINRPYGLLAYDLAIRKRFNLPFASCEIENKLIVADRFSVGKLARATGFPGRLIPEDELKTRVASL</sequence>
<name>A0ABN8PTM9_9CNID</name>
<accession>A0ABN8PTM9</accession>
<reference evidence="1 2" key="1">
    <citation type="submission" date="2022-05" db="EMBL/GenBank/DDBJ databases">
        <authorList>
            <consortium name="Genoscope - CEA"/>
            <person name="William W."/>
        </authorList>
    </citation>
    <scope>NUCLEOTIDE SEQUENCE [LARGE SCALE GENOMIC DNA]</scope>
</reference>
<evidence type="ECO:0000313" key="1">
    <source>
        <dbReference type="EMBL" id="CAH3150596.1"/>
    </source>
</evidence>
<proteinExistence type="predicted"/>
<gene>
    <name evidence="1" type="ORF">PLOB_00047695</name>
</gene>
<evidence type="ECO:0000313" key="2">
    <source>
        <dbReference type="Proteomes" id="UP001159405"/>
    </source>
</evidence>
<dbReference type="Proteomes" id="UP001159405">
    <property type="component" value="Unassembled WGS sequence"/>
</dbReference>
<protein>
    <submittedName>
        <fullName evidence="1">Uncharacterized protein</fullName>
    </submittedName>
</protein>
<comment type="caution">
    <text evidence="1">The sequence shown here is derived from an EMBL/GenBank/DDBJ whole genome shotgun (WGS) entry which is preliminary data.</text>
</comment>
<dbReference type="EMBL" id="CALNXK010000089">
    <property type="protein sequence ID" value="CAH3150596.1"/>
    <property type="molecule type" value="Genomic_DNA"/>
</dbReference>
<organism evidence="1 2">
    <name type="scientific">Porites lobata</name>
    <dbReference type="NCBI Taxonomy" id="104759"/>
    <lineage>
        <taxon>Eukaryota</taxon>
        <taxon>Metazoa</taxon>
        <taxon>Cnidaria</taxon>
        <taxon>Anthozoa</taxon>
        <taxon>Hexacorallia</taxon>
        <taxon>Scleractinia</taxon>
        <taxon>Fungiina</taxon>
        <taxon>Poritidae</taxon>
        <taxon>Porites</taxon>
    </lineage>
</organism>
<keyword evidence="2" id="KW-1185">Reference proteome</keyword>